<protein>
    <submittedName>
        <fullName evidence="10">2OG-Fe(II) oxygenase</fullName>
    </submittedName>
</protein>
<evidence type="ECO:0000256" key="4">
    <source>
        <dbReference type="ARBA" id="ARBA00022896"/>
    </source>
</evidence>
<evidence type="ECO:0000256" key="8">
    <source>
        <dbReference type="ARBA" id="ARBA00023180"/>
    </source>
</evidence>
<keyword evidence="7" id="KW-0408">Iron</keyword>
<evidence type="ECO:0000256" key="1">
    <source>
        <dbReference type="ARBA" id="ARBA00001961"/>
    </source>
</evidence>
<dbReference type="Proteomes" id="UP000315891">
    <property type="component" value="Chromosome"/>
</dbReference>
<dbReference type="GO" id="GO:0051213">
    <property type="term" value="F:dioxygenase activity"/>
    <property type="evidence" value="ECO:0007669"/>
    <property type="project" value="UniProtKB-KW"/>
</dbReference>
<feature type="domain" description="Fe2OG dioxygenase" evidence="9">
    <location>
        <begin position="303"/>
        <end position="415"/>
    </location>
</feature>
<dbReference type="GO" id="GO:0016705">
    <property type="term" value="F:oxidoreductase activity, acting on paired donors, with incorporation or reduction of molecular oxygen"/>
    <property type="evidence" value="ECO:0007669"/>
    <property type="project" value="InterPro"/>
</dbReference>
<dbReference type="Gene3D" id="2.60.120.620">
    <property type="entry name" value="q2cbj1_9rhob like domain"/>
    <property type="match status" value="1"/>
</dbReference>
<dbReference type="AlphaFoldDB" id="A0A516V3H5"/>
<comment type="cofactor">
    <cofactor evidence="1">
        <name>L-ascorbate</name>
        <dbReference type="ChEBI" id="CHEBI:38290"/>
    </cofactor>
</comment>
<dbReference type="EMBL" id="CP041742">
    <property type="protein sequence ID" value="QDQ73082.1"/>
    <property type="molecule type" value="Genomic_DNA"/>
</dbReference>
<dbReference type="InterPro" id="IPR044862">
    <property type="entry name" value="Pro_4_hyd_alph_FE2OG_OXY"/>
</dbReference>
<dbReference type="RefSeq" id="WP_143878595.1">
    <property type="nucleotide sequence ID" value="NZ_BAABLZ010000002.1"/>
</dbReference>
<proteinExistence type="predicted"/>
<dbReference type="InterPro" id="IPR006620">
    <property type="entry name" value="Pro_4_hyd_alph"/>
</dbReference>
<keyword evidence="3" id="KW-0256">Endoplasmic reticulum</keyword>
<dbReference type="GO" id="GO:0005506">
    <property type="term" value="F:iron ion binding"/>
    <property type="evidence" value="ECO:0007669"/>
    <property type="project" value="InterPro"/>
</dbReference>
<name>A0A516V3H5_9GAMM</name>
<dbReference type="Gene3D" id="1.25.40.10">
    <property type="entry name" value="Tetratricopeptide repeat domain"/>
    <property type="match status" value="1"/>
</dbReference>
<dbReference type="OrthoDB" id="269774at2"/>
<dbReference type="InterPro" id="IPR006597">
    <property type="entry name" value="Sel1-like"/>
</dbReference>
<gene>
    <name evidence="10" type="ORF">FNZ56_03940</name>
</gene>
<evidence type="ECO:0000259" key="9">
    <source>
        <dbReference type="PROSITE" id="PS51471"/>
    </source>
</evidence>
<evidence type="ECO:0000313" key="11">
    <source>
        <dbReference type="Proteomes" id="UP000315891"/>
    </source>
</evidence>
<keyword evidence="11" id="KW-1185">Reference proteome</keyword>
<dbReference type="PROSITE" id="PS51471">
    <property type="entry name" value="FE2OG_OXY"/>
    <property type="match status" value="1"/>
</dbReference>
<dbReference type="PANTHER" id="PTHR10869">
    <property type="entry name" value="PROLYL 4-HYDROXYLASE ALPHA SUBUNIT"/>
    <property type="match status" value="1"/>
</dbReference>
<keyword evidence="4" id="KW-0847">Vitamin C</keyword>
<evidence type="ECO:0000256" key="5">
    <source>
        <dbReference type="ARBA" id="ARBA00022964"/>
    </source>
</evidence>
<dbReference type="InterPro" id="IPR005123">
    <property type="entry name" value="Oxoglu/Fe-dep_dioxygenase_dom"/>
</dbReference>
<accession>A0A516V3H5</accession>
<keyword evidence="5" id="KW-0223">Dioxygenase</keyword>
<dbReference type="InterPro" id="IPR011990">
    <property type="entry name" value="TPR-like_helical_dom_sf"/>
</dbReference>
<evidence type="ECO:0000256" key="3">
    <source>
        <dbReference type="ARBA" id="ARBA00022824"/>
    </source>
</evidence>
<evidence type="ECO:0000256" key="7">
    <source>
        <dbReference type="ARBA" id="ARBA00023004"/>
    </source>
</evidence>
<keyword evidence="8" id="KW-0325">Glycoprotein</keyword>
<evidence type="ECO:0000313" key="10">
    <source>
        <dbReference type="EMBL" id="QDQ73082.1"/>
    </source>
</evidence>
<dbReference type="GO" id="GO:0031418">
    <property type="term" value="F:L-ascorbic acid binding"/>
    <property type="evidence" value="ECO:0007669"/>
    <property type="project" value="UniProtKB-KW"/>
</dbReference>
<dbReference type="PANTHER" id="PTHR10869:SF246">
    <property type="entry name" value="TRANSMEMBRANE PROLYL 4-HYDROXYLASE"/>
    <property type="match status" value="1"/>
</dbReference>
<organism evidence="10 11">
    <name type="scientific">Pseudoluteimonas lycopersici</name>
    <dbReference type="NCBI Taxonomy" id="1324796"/>
    <lineage>
        <taxon>Bacteria</taxon>
        <taxon>Pseudomonadati</taxon>
        <taxon>Pseudomonadota</taxon>
        <taxon>Gammaproteobacteria</taxon>
        <taxon>Lysobacterales</taxon>
        <taxon>Lysobacteraceae</taxon>
        <taxon>Pseudoluteimonas</taxon>
    </lineage>
</organism>
<dbReference type="SMART" id="SM00671">
    <property type="entry name" value="SEL1"/>
    <property type="match status" value="2"/>
</dbReference>
<dbReference type="Pfam" id="PF13640">
    <property type="entry name" value="2OG-FeII_Oxy_3"/>
    <property type="match status" value="1"/>
</dbReference>
<evidence type="ECO:0000256" key="6">
    <source>
        <dbReference type="ARBA" id="ARBA00023002"/>
    </source>
</evidence>
<dbReference type="InterPro" id="IPR045054">
    <property type="entry name" value="P4HA-like"/>
</dbReference>
<keyword evidence="2" id="KW-0479">Metal-binding</keyword>
<dbReference type="SMART" id="SM00702">
    <property type="entry name" value="P4Hc"/>
    <property type="match status" value="1"/>
</dbReference>
<evidence type="ECO:0000256" key="2">
    <source>
        <dbReference type="ARBA" id="ARBA00022723"/>
    </source>
</evidence>
<sequence length="421" mass="45473">MEDAGLATLRAAAASGDPEALYRLGNALVQRREMEEACAHHARAAAAGHAPAQIEYARMLLYGIGAEPAAGQAVHWLQRAEQAGNAVAAYYLALVAIGGVALPRDEAMNHRLQAAVRAGFPPAMRAAAIHFGRKPHPEDQRLCMRLLHDAAVRGDASCAALLAERLALGEGVPADPSAAARLRAAGVPALPRLAASTPRQMPCEARTLELRDALFAPSPETRSRRPYVAVVDDLLSADECRLLTATAQPALRKSMVNDPRTGENVANPIRTSSEAGIDPVSEDLALRIVQVRLAAAAGVDLANAEQLIVLRYAPGEEYRPHRDYITPRALEEDNPGAGNRTRTICVYLNIPEAGGETEFPMAGIRVAPKPGRALVFDNMIFDDQHPDGQLDPDSLHAGLPVQRGEKWLATLWLRQRRYRRF</sequence>
<dbReference type="SUPFAM" id="SSF81901">
    <property type="entry name" value="HCP-like"/>
    <property type="match status" value="1"/>
</dbReference>
<keyword evidence="6" id="KW-0560">Oxidoreductase</keyword>
<reference evidence="10 11" key="1">
    <citation type="submission" date="2019-07" db="EMBL/GenBank/DDBJ databases">
        <title>Lysobacter weifangensis sp. nov., isolated from bensulfuron-methyl contaminated farmland soil.</title>
        <authorList>
            <person name="Zhao H."/>
        </authorList>
    </citation>
    <scope>NUCLEOTIDE SEQUENCE [LARGE SCALE GENOMIC DNA]</scope>
    <source>
        <strain evidence="10 11">CC-Bw-6</strain>
    </source>
</reference>